<organism evidence="2">
    <name type="scientific">Skeletonema marinoi</name>
    <dbReference type="NCBI Taxonomy" id="267567"/>
    <lineage>
        <taxon>Eukaryota</taxon>
        <taxon>Sar</taxon>
        <taxon>Stramenopiles</taxon>
        <taxon>Ochrophyta</taxon>
        <taxon>Bacillariophyta</taxon>
        <taxon>Coscinodiscophyceae</taxon>
        <taxon>Thalassiosirophycidae</taxon>
        <taxon>Thalassiosirales</taxon>
        <taxon>Skeletonemataceae</taxon>
        <taxon>Skeletonema</taxon>
        <taxon>Skeletonema marinoi-dohrnii complex</taxon>
    </lineage>
</organism>
<proteinExistence type="predicted"/>
<accession>A0A7S2PKT8</accession>
<sequence length="304" mass="33245">MKVAPSHCGSPISFAAFIEGSCHAMVNSRRKFLSSVLTIAATTTTTTQFAPANTHLFPNAMIANAAETVGKDPNCNDASCLGVWDGLLADCPHTSNKLTGAGCVSSQDDTPGIFAEPWDYSEVYYDEDSYIKQTDLLILALQTSGKAHGDDVNVELQSGRYLRVAFKDGSTGESSTGEFYFTPNDTTVQFRIGSTAMTSGSLVGRSLSNKERSERIRKALRYTKLPVLRNRKRTWVFVESDDMDGFGPGYNEALGPPAEMSPGERGEERGGDKRRVGETRRLSDDVDPRLKIDFVETFPIRSAR</sequence>
<dbReference type="AlphaFoldDB" id="A0A7S2PKT8"/>
<name>A0A7S2PKT8_9STRA</name>
<reference evidence="2" key="1">
    <citation type="submission" date="2021-01" db="EMBL/GenBank/DDBJ databases">
        <authorList>
            <person name="Corre E."/>
            <person name="Pelletier E."/>
            <person name="Niang G."/>
            <person name="Scheremetjew M."/>
            <person name="Finn R."/>
            <person name="Kale V."/>
            <person name="Holt S."/>
            <person name="Cochrane G."/>
            <person name="Meng A."/>
            <person name="Brown T."/>
            <person name="Cohen L."/>
        </authorList>
    </citation>
    <scope>NUCLEOTIDE SEQUENCE</scope>
    <source>
        <strain evidence="2">SM1012Den-03</strain>
    </source>
</reference>
<dbReference type="PANTHER" id="PTHR34801">
    <property type="entry name" value="EXPRESSED PROTEIN"/>
    <property type="match status" value="1"/>
</dbReference>
<evidence type="ECO:0000313" key="2">
    <source>
        <dbReference type="EMBL" id="CAD9602875.1"/>
    </source>
</evidence>
<feature type="compositionally biased region" description="Basic and acidic residues" evidence="1">
    <location>
        <begin position="262"/>
        <end position="282"/>
    </location>
</feature>
<evidence type="ECO:0000256" key="1">
    <source>
        <dbReference type="SAM" id="MobiDB-lite"/>
    </source>
</evidence>
<gene>
    <name evidence="2" type="ORF">SMAR0320_LOCUS10967</name>
</gene>
<dbReference type="EMBL" id="HBGZ01015363">
    <property type="protein sequence ID" value="CAD9602875.1"/>
    <property type="molecule type" value="Transcribed_RNA"/>
</dbReference>
<feature type="region of interest" description="Disordered" evidence="1">
    <location>
        <begin position="247"/>
        <end position="282"/>
    </location>
</feature>
<protein>
    <submittedName>
        <fullName evidence="2">Uncharacterized protein</fullName>
    </submittedName>
</protein>
<dbReference type="PANTHER" id="PTHR34801:SF6">
    <property type="entry name" value="SLL1620 PROTEIN"/>
    <property type="match status" value="1"/>
</dbReference>